<dbReference type="AlphaFoldDB" id="A0AAW5CCT8"/>
<sequence>MKMNELILPYSVILLFLFICCKTEKKDNSKCITSTSELESIEPTLNYYKGAPSTDSLWINTLDKLEEPSFMRQGDYINVYFKYDQIVEGYEVIAKWKAFSPKGETGYLLMNFYNTRTGRNFQYISEKYSNYHTRELAYLDSFNGFQEGDIFHFEYIYPQNNREYKAFQLGYYTPFQFLDIDFDGEQELLVNDDGQYQGGNFYEVYKITTTGLVKADYVPLNCIQNNSIIDTINQTITIKSWVGAAYGTSTFFSKQKNQVNPIRFPKLHENDSWITEYYRQKNNIFSLDSIHEFFNDTVYIYYLSAEGHFILKDSTVLGEVIPIPDNIDDVTK</sequence>
<accession>A0AAW5CCT8</accession>
<comment type="caution">
    <text evidence="1">The sequence shown here is derived from an EMBL/GenBank/DDBJ whole genome shotgun (WGS) entry which is preliminary data.</text>
</comment>
<evidence type="ECO:0000313" key="1">
    <source>
        <dbReference type="EMBL" id="MCG4958494.1"/>
    </source>
</evidence>
<dbReference type="RefSeq" id="WP_172720462.1">
    <property type="nucleotide sequence ID" value="NZ_JAHONW010000010.1"/>
</dbReference>
<evidence type="ECO:0000313" key="2">
    <source>
        <dbReference type="Proteomes" id="UP001199750"/>
    </source>
</evidence>
<protein>
    <recommendedName>
        <fullName evidence="3">Lipoprotein</fullName>
    </recommendedName>
</protein>
<name>A0AAW5CCT8_9BACT</name>
<organism evidence="1 2">
    <name type="scientific">Odoribacter splanchnicus</name>
    <dbReference type="NCBI Taxonomy" id="28118"/>
    <lineage>
        <taxon>Bacteria</taxon>
        <taxon>Pseudomonadati</taxon>
        <taxon>Bacteroidota</taxon>
        <taxon>Bacteroidia</taxon>
        <taxon>Bacteroidales</taxon>
        <taxon>Odoribacteraceae</taxon>
        <taxon>Odoribacter</taxon>
    </lineage>
</organism>
<proteinExistence type="predicted"/>
<reference evidence="1" key="1">
    <citation type="submission" date="2022-01" db="EMBL/GenBank/DDBJ databases">
        <title>Collection of gut derived symbiotic bacterial strains cultured from healthy donors.</title>
        <authorList>
            <person name="Lin H."/>
            <person name="Kohout C."/>
            <person name="Waligurski E."/>
            <person name="Pamer E.G."/>
        </authorList>
    </citation>
    <scope>NUCLEOTIDE SEQUENCE</scope>
    <source>
        <strain evidence="1">DFI.1.149</strain>
    </source>
</reference>
<dbReference type="Proteomes" id="UP001199750">
    <property type="component" value="Unassembled WGS sequence"/>
</dbReference>
<gene>
    <name evidence="1" type="ORF">L0P03_01300</name>
</gene>
<evidence type="ECO:0008006" key="3">
    <source>
        <dbReference type="Google" id="ProtNLM"/>
    </source>
</evidence>
<dbReference type="EMBL" id="JAKNDN010000002">
    <property type="protein sequence ID" value="MCG4958494.1"/>
    <property type="molecule type" value="Genomic_DNA"/>
</dbReference>